<gene>
    <name evidence="2" type="ORF">NPX36_03830</name>
</gene>
<feature type="transmembrane region" description="Helical" evidence="1">
    <location>
        <begin position="88"/>
        <end position="111"/>
    </location>
</feature>
<feature type="transmembrane region" description="Helical" evidence="1">
    <location>
        <begin position="117"/>
        <end position="135"/>
    </location>
</feature>
<keyword evidence="3" id="KW-1185">Reference proteome</keyword>
<proteinExistence type="predicted"/>
<evidence type="ECO:0000313" key="2">
    <source>
        <dbReference type="EMBL" id="UUV22176.1"/>
    </source>
</evidence>
<keyword evidence="1" id="KW-0812">Transmembrane</keyword>
<keyword evidence="1" id="KW-1133">Transmembrane helix</keyword>
<keyword evidence="1" id="KW-0472">Membrane</keyword>
<name>A0ABY5NUB2_9FLAO</name>
<dbReference type="RefSeq" id="WP_257500093.1">
    <property type="nucleotide sequence ID" value="NZ_CP102382.1"/>
</dbReference>
<dbReference type="Proteomes" id="UP001317001">
    <property type="component" value="Chromosome"/>
</dbReference>
<organism evidence="2 3">
    <name type="scientific">Paenimyroides aestuarii</name>
    <dbReference type="NCBI Taxonomy" id="2968490"/>
    <lineage>
        <taxon>Bacteria</taxon>
        <taxon>Pseudomonadati</taxon>
        <taxon>Bacteroidota</taxon>
        <taxon>Flavobacteriia</taxon>
        <taxon>Flavobacteriales</taxon>
        <taxon>Flavobacteriaceae</taxon>
        <taxon>Paenimyroides</taxon>
    </lineage>
</organism>
<dbReference type="EMBL" id="CP102382">
    <property type="protein sequence ID" value="UUV22176.1"/>
    <property type="molecule type" value="Genomic_DNA"/>
</dbReference>
<reference evidence="2 3" key="1">
    <citation type="submission" date="2022-08" db="EMBL/GenBank/DDBJ databases">
        <title>Myroides zhujiangensis sp. nov., a novel bacterium isolated from sediment in the Pearl River Estuary.</title>
        <authorList>
            <person name="Cui L."/>
        </authorList>
    </citation>
    <scope>NUCLEOTIDE SEQUENCE [LARGE SCALE GENOMIC DNA]</scope>
    <source>
        <strain evidence="2 3">SCSIO 72103</strain>
    </source>
</reference>
<feature type="transmembrane region" description="Helical" evidence="1">
    <location>
        <begin position="197"/>
        <end position="216"/>
    </location>
</feature>
<evidence type="ECO:0000256" key="1">
    <source>
        <dbReference type="SAM" id="Phobius"/>
    </source>
</evidence>
<feature type="transmembrane region" description="Helical" evidence="1">
    <location>
        <begin position="155"/>
        <end position="177"/>
    </location>
</feature>
<sequence>MKLSVEQIEQLFTFTKKHFVEHYDVQVELVDHLANAIEDQWKENPNILFEDALQTEFKKFGVFGFTGLVEQKQAQLHKYYNKMLWNEVLRFVSIPKVIITAVFYLGIFYLLNYYTYWAENVLLAIMFISFLYLTIDGFRFMLIIKKEQKNKQRTWLIQSVAQSVFSLPIIGFGGFYFNMFGHFFESSNELSVLGMHFLSLFFLLHFILFHVFFKIIKPKFKNEIRQTEKRFQFV</sequence>
<accession>A0ABY5NUB2</accession>
<protein>
    <submittedName>
        <fullName evidence="2">Uncharacterized protein</fullName>
    </submittedName>
</protein>
<evidence type="ECO:0000313" key="3">
    <source>
        <dbReference type="Proteomes" id="UP001317001"/>
    </source>
</evidence>